<accession>A0A2P8H4T7</accession>
<evidence type="ECO:0000313" key="4">
    <source>
        <dbReference type="Proteomes" id="UP000242682"/>
    </source>
</evidence>
<dbReference type="Gene3D" id="1.10.150.310">
    <property type="entry name" value="Tex RuvX-like domain-like"/>
    <property type="match status" value="1"/>
</dbReference>
<dbReference type="Proteomes" id="UP000242682">
    <property type="component" value="Unassembled WGS sequence"/>
</dbReference>
<keyword evidence="4" id="KW-1185">Reference proteome</keyword>
<dbReference type="Gene3D" id="3.10.560.10">
    <property type="entry name" value="Outer membrane lipoprotein wza domain like"/>
    <property type="match status" value="1"/>
</dbReference>
<organism evidence="3 4">
    <name type="scientific">Planomicrobium soli</name>
    <dbReference type="NCBI Taxonomy" id="1176648"/>
    <lineage>
        <taxon>Bacteria</taxon>
        <taxon>Bacillati</taxon>
        <taxon>Bacillota</taxon>
        <taxon>Bacilli</taxon>
        <taxon>Bacillales</taxon>
        <taxon>Caryophanaceae</taxon>
        <taxon>Planomicrobium</taxon>
    </lineage>
</organism>
<sequence length="204" mass="21970">MNFSQLRTKAGWLLVPLAAIALIAIYFLYPHENPEAVPDASFDLIEAEPPQQTEPPKQLEEIPEQLMVDVKGQVASPGVFKLPIGSRMQDAIQAAGGFLPTADDRAINMAMKVQDEMSVYVPEVGEEAALSGNSPTLAGETLVNLNTATEEELMTLPGIGPSKAAAIITHRTDKGSFLKVEDLKEVSGIGDKTFEKLAELIKVN</sequence>
<evidence type="ECO:0000259" key="2">
    <source>
        <dbReference type="SMART" id="SM00278"/>
    </source>
</evidence>
<dbReference type="InterPro" id="IPR004509">
    <property type="entry name" value="Competence_ComEA_HhH"/>
</dbReference>
<name>A0A2P8H4T7_9BACL</name>
<dbReference type="AlphaFoldDB" id="A0A2P8H4T7"/>
<dbReference type="PANTHER" id="PTHR21180">
    <property type="entry name" value="ENDONUCLEASE/EXONUCLEASE/PHOSPHATASE FAMILY DOMAIN-CONTAINING PROTEIN 1"/>
    <property type="match status" value="1"/>
</dbReference>
<keyword evidence="1" id="KW-0812">Transmembrane</keyword>
<evidence type="ECO:0000256" key="1">
    <source>
        <dbReference type="SAM" id="Phobius"/>
    </source>
</evidence>
<dbReference type="GO" id="GO:0015627">
    <property type="term" value="C:type II protein secretion system complex"/>
    <property type="evidence" value="ECO:0007669"/>
    <property type="project" value="TreeGrafter"/>
</dbReference>
<dbReference type="RefSeq" id="WP_245894413.1">
    <property type="nucleotide sequence ID" value="NZ_PYAT01000003.1"/>
</dbReference>
<dbReference type="InterPro" id="IPR010994">
    <property type="entry name" value="RuvA_2-like"/>
</dbReference>
<dbReference type="EMBL" id="PYAT01000003">
    <property type="protein sequence ID" value="PSL41231.1"/>
    <property type="molecule type" value="Genomic_DNA"/>
</dbReference>
<dbReference type="InterPro" id="IPR019554">
    <property type="entry name" value="Soluble_ligand-bd"/>
</dbReference>
<dbReference type="Pfam" id="PF12836">
    <property type="entry name" value="HHH_3"/>
    <property type="match status" value="1"/>
</dbReference>
<feature type="domain" description="Helix-hairpin-helix DNA-binding motif class 1" evidence="2">
    <location>
        <begin position="151"/>
        <end position="170"/>
    </location>
</feature>
<dbReference type="GO" id="GO:0015628">
    <property type="term" value="P:protein secretion by the type II secretion system"/>
    <property type="evidence" value="ECO:0007669"/>
    <property type="project" value="TreeGrafter"/>
</dbReference>
<feature type="transmembrane region" description="Helical" evidence="1">
    <location>
        <begin position="12"/>
        <end position="29"/>
    </location>
</feature>
<dbReference type="GO" id="GO:0006281">
    <property type="term" value="P:DNA repair"/>
    <property type="evidence" value="ECO:0007669"/>
    <property type="project" value="InterPro"/>
</dbReference>
<gene>
    <name evidence="3" type="ORF">B0H99_103367</name>
</gene>
<dbReference type="PANTHER" id="PTHR21180:SF32">
    <property type="entry name" value="ENDONUCLEASE_EXONUCLEASE_PHOSPHATASE FAMILY DOMAIN-CONTAINING PROTEIN 1"/>
    <property type="match status" value="1"/>
</dbReference>
<evidence type="ECO:0000313" key="3">
    <source>
        <dbReference type="EMBL" id="PSL41231.1"/>
    </source>
</evidence>
<dbReference type="SUPFAM" id="SSF47781">
    <property type="entry name" value="RuvA domain 2-like"/>
    <property type="match status" value="1"/>
</dbReference>
<keyword evidence="1" id="KW-0472">Membrane</keyword>
<comment type="caution">
    <text evidence="3">The sequence shown here is derived from an EMBL/GenBank/DDBJ whole genome shotgun (WGS) entry which is preliminary data.</text>
</comment>
<dbReference type="GO" id="GO:0003677">
    <property type="term" value="F:DNA binding"/>
    <property type="evidence" value="ECO:0007669"/>
    <property type="project" value="InterPro"/>
</dbReference>
<dbReference type="InterPro" id="IPR003583">
    <property type="entry name" value="Hlx-hairpin-Hlx_DNA-bd_motif"/>
</dbReference>
<keyword evidence="1" id="KW-1133">Transmembrane helix</keyword>
<dbReference type="NCBIfam" id="TIGR00426">
    <property type="entry name" value="competence protein ComEA helix-hairpin-helix repeat region"/>
    <property type="match status" value="1"/>
</dbReference>
<feature type="domain" description="Helix-hairpin-helix DNA-binding motif class 1" evidence="2">
    <location>
        <begin position="181"/>
        <end position="200"/>
    </location>
</feature>
<dbReference type="SMART" id="SM00278">
    <property type="entry name" value="HhH1"/>
    <property type="match status" value="2"/>
</dbReference>
<dbReference type="Pfam" id="PF10531">
    <property type="entry name" value="SLBB"/>
    <property type="match status" value="1"/>
</dbReference>
<protein>
    <submittedName>
        <fullName evidence="3">Competence protein ComEA</fullName>
    </submittedName>
</protein>
<reference evidence="3 4" key="1">
    <citation type="submission" date="2018-03" db="EMBL/GenBank/DDBJ databases">
        <title>Genomic Encyclopedia of Type Strains, Phase III (KMG-III): the genomes of soil and plant-associated and newly described type strains.</title>
        <authorList>
            <person name="Whitman W."/>
        </authorList>
    </citation>
    <scope>NUCLEOTIDE SEQUENCE [LARGE SCALE GENOMIC DNA]</scope>
    <source>
        <strain evidence="3 4">CGMCC 1.12259</strain>
    </source>
</reference>
<proteinExistence type="predicted"/>
<dbReference type="InterPro" id="IPR051675">
    <property type="entry name" value="Endo/Exo/Phosphatase_dom_1"/>
</dbReference>